<accession>A0A2S5KMA2</accession>
<dbReference type="AlphaFoldDB" id="A0A2S5KMA2"/>
<reference evidence="3 4" key="1">
    <citation type="submission" date="2018-02" db="EMBL/GenBank/DDBJ databases">
        <title>novel marine gammaproteobacteria from coastal saline agro ecosystem.</title>
        <authorList>
            <person name="Krishnan R."/>
            <person name="Ramesh Kumar N."/>
        </authorList>
    </citation>
    <scope>NUCLEOTIDE SEQUENCE [LARGE SCALE GENOMIC DNA]</scope>
    <source>
        <strain evidence="3 4">228</strain>
    </source>
</reference>
<dbReference type="PIRSF" id="PIRSF017082">
    <property type="entry name" value="YflP"/>
    <property type="match status" value="1"/>
</dbReference>
<dbReference type="EMBL" id="PRLP01000058">
    <property type="protein sequence ID" value="PPC75967.1"/>
    <property type="molecule type" value="Genomic_DNA"/>
</dbReference>
<dbReference type="PANTHER" id="PTHR42928:SF3">
    <property type="entry name" value="UPF0065 PROTEIN YFLP"/>
    <property type="match status" value="1"/>
</dbReference>
<evidence type="ECO:0000313" key="3">
    <source>
        <dbReference type="EMBL" id="PPC75967.1"/>
    </source>
</evidence>
<comment type="similarity">
    <text evidence="1">Belongs to the UPF0065 (bug) family.</text>
</comment>
<evidence type="ECO:0000256" key="1">
    <source>
        <dbReference type="ARBA" id="ARBA00006987"/>
    </source>
</evidence>
<dbReference type="Pfam" id="PF03401">
    <property type="entry name" value="TctC"/>
    <property type="match status" value="1"/>
</dbReference>
<dbReference type="Proteomes" id="UP000238196">
    <property type="component" value="Unassembled WGS sequence"/>
</dbReference>
<keyword evidence="2" id="KW-0732">Signal</keyword>
<proteinExistence type="inferred from homology"/>
<feature type="chain" id="PRO_5015616524" evidence="2">
    <location>
        <begin position="26"/>
        <end position="329"/>
    </location>
</feature>
<evidence type="ECO:0000313" key="4">
    <source>
        <dbReference type="Proteomes" id="UP000238196"/>
    </source>
</evidence>
<name>A0A2S5KMA2_9PROT</name>
<dbReference type="Gene3D" id="3.40.190.10">
    <property type="entry name" value="Periplasmic binding protein-like II"/>
    <property type="match status" value="1"/>
</dbReference>
<dbReference type="InterPro" id="IPR005064">
    <property type="entry name" value="BUG"/>
</dbReference>
<organism evidence="3 4">
    <name type="scientific">Proteobacteria bacterium 228</name>
    <dbReference type="NCBI Taxonomy" id="2083153"/>
    <lineage>
        <taxon>Bacteria</taxon>
        <taxon>Pseudomonadati</taxon>
        <taxon>Pseudomonadota</taxon>
    </lineage>
</organism>
<sequence>MKRLFALPVLALSSVLVSAPMMANAADMPKAPECIAPANPGGGWDFTCRSVGKLLSALSYVDGNVQTVNMPGAGGGVAFAHVVSKRNTDNGVFVAASTATTTRLAQGQFPGVNADMVKWVGTLGADYGVIAVSKDSPYKNLGDLLNALKADPNSVKFGGGSANGGWDHLKVLMAAKAGGVDKLRDIKYLAFNGGGEAITQVIGGHIGAFTGDVSEVLGFLQSGDLRVLAVLSDDRLPAPYDQIPTAKEQGVDTTAPNWRGFYIPGGASDDTYNWWVSSLDKLYDSPAWKDVMTENGLLPFHKSGAEFNEFVHKQIQDITEISKEVGLLK</sequence>
<evidence type="ECO:0000256" key="2">
    <source>
        <dbReference type="SAM" id="SignalP"/>
    </source>
</evidence>
<comment type="caution">
    <text evidence="3">The sequence shown here is derived from an EMBL/GenBank/DDBJ whole genome shotgun (WGS) entry which is preliminary data.</text>
</comment>
<dbReference type="InterPro" id="IPR042100">
    <property type="entry name" value="Bug_dom1"/>
</dbReference>
<gene>
    <name evidence="3" type="ORF">C4K68_17485</name>
</gene>
<feature type="signal peptide" evidence="2">
    <location>
        <begin position="1"/>
        <end position="25"/>
    </location>
</feature>
<dbReference type="OrthoDB" id="9780943at2"/>
<protein>
    <submittedName>
        <fullName evidence="3">C4-dicarboxylate ABC transporter substrate-binding protein</fullName>
    </submittedName>
</protein>
<dbReference type="PANTHER" id="PTHR42928">
    <property type="entry name" value="TRICARBOXYLATE-BINDING PROTEIN"/>
    <property type="match status" value="1"/>
</dbReference>
<dbReference type="Gene3D" id="3.40.190.150">
    <property type="entry name" value="Bordetella uptake gene, domain 1"/>
    <property type="match status" value="1"/>
</dbReference>
<dbReference type="SUPFAM" id="SSF53850">
    <property type="entry name" value="Periplasmic binding protein-like II"/>
    <property type="match status" value="1"/>
</dbReference>
<dbReference type="CDD" id="cd07012">
    <property type="entry name" value="PBP2_Bug_TTT"/>
    <property type="match status" value="1"/>
</dbReference>